<dbReference type="EMBL" id="QUAJ01000019">
    <property type="protein sequence ID" value="REI40471.1"/>
    <property type="molecule type" value="Genomic_DNA"/>
</dbReference>
<protein>
    <recommendedName>
        <fullName evidence="4">4Fe-4S ferredoxin-type domain-containing protein</fullName>
    </recommendedName>
</protein>
<dbReference type="Gene3D" id="3.30.70.20">
    <property type="match status" value="1"/>
</dbReference>
<comment type="caution">
    <text evidence="5">The sequence shown here is derived from an EMBL/GenBank/DDBJ whole genome shotgun (WGS) entry which is preliminary data.</text>
</comment>
<keyword evidence="3" id="KW-0411">Iron-sulfur</keyword>
<keyword evidence="1" id="KW-0479">Metal-binding</keyword>
<dbReference type="PANTHER" id="PTHR42827">
    <property type="entry name" value="IRON-SULFUR CLUSTER-BINDING PROTEIN-RELATED"/>
    <property type="match status" value="1"/>
</dbReference>
<organism evidence="5 6">
    <name type="scientific">Psychrilyobacter piezotolerans</name>
    <dbReference type="NCBI Taxonomy" id="2293438"/>
    <lineage>
        <taxon>Bacteria</taxon>
        <taxon>Fusobacteriati</taxon>
        <taxon>Fusobacteriota</taxon>
        <taxon>Fusobacteriia</taxon>
        <taxon>Fusobacteriales</taxon>
        <taxon>Fusobacteriaceae</taxon>
        <taxon>Psychrilyobacter</taxon>
    </lineage>
</organism>
<dbReference type="InterPro" id="IPR017896">
    <property type="entry name" value="4Fe4S_Fe-S-bd"/>
</dbReference>
<dbReference type="PANTHER" id="PTHR42827:SF1">
    <property type="entry name" value="IRON-SULFUR CLUSTER-BINDING PROTEIN"/>
    <property type="match status" value="1"/>
</dbReference>
<dbReference type="PROSITE" id="PS00198">
    <property type="entry name" value="4FE4S_FER_1"/>
    <property type="match status" value="1"/>
</dbReference>
<keyword evidence="6" id="KW-1185">Reference proteome</keyword>
<dbReference type="RefSeq" id="WP_114642856.1">
    <property type="nucleotide sequence ID" value="NZ_JAACIO010000020.1"/>
</dbReference>
<accession>A0ABX9KF95</accession>
<dbReference type="Proteomes" id="UP000263486">
    <property type="component" value="Unassembled WGS sequence"/>
</dbReference>
<gene>
    <name evidence="5" type="ORF">DYH56_10655</name>
</gene>
<evidence type="ECO:0000256" key="2">
    <source>
        <dbReference type="ARBA" id="ARBA00023004"/>
    </source>
</evidence>
<evidence type="ECO:0000313" key="6">
    <source>
        <dbReference type="Proteomes" id="UP000263486"/>
    </source>
</evidence>
<keyword evidence="2" id="KW-0408">Iron</keyword>
<dbReference type="InterPro" id="IPR017900">
    <property type="entry name" value="4Fe4S_Fe_S_CS"/>
</dbReference>
<proteinExistence type="predicted"/>
<evidence type="ECO:0000256" key="1">
    <source>
        <dbReference type="ARBA" id="ARBA00022723"/>
    </source>
</evidence>
<sequence length="381" mass="44269">MKKYDELAREWRERKKNMLIDKENPICNWDDTDVLFFRENQGKKITDNNPYVNILDVEEFELLLENEPYPLSPPAMARSGNPKSKTGEFFKVMHKEVTGDEMHYFKDQMISMERIMKEIKGGAPKPNPEKKMDLHELKGEMKKYAKSLGFSSVGVTKLDRRYVSAGYENEIAYDTIILLGYEMPKEIIENYPKPQGELGAFYAYTGCARNVHKVADFIRDKGYQCQARDWKGGIKYPPHSVNAGLGNYSTYGVCITPEAGTRLKYCAILIDELPIDQPRDFNIEEFCSRCRMCQKSCPSKSIPKEEKMHKGILKRQTRFATCFEMMTTDRECMKCVRVCPFSLFGYEKCMDTLPEYYRYNLAKEDLDMEFLRGEGEIDGKK</sequence>
<reference evidence="5 6" key="1">
    <citation type="submission" date="2018-08" db="EMBL/GenBank/DDBJ databases">
        <title>Draft genome sequence of Psychrilyobacter sp. strain SD5 isolated from Black Sea water.</title>
        <authorList>
            <person name="Yadav S."/>
            <person name="Villanueva L."/>
            <person name="Damste J.S.S."/>
        </authorList>
    </citation>
    <scope>NUCLEOTIDE SEQUENCE [LARGE SCALE GENOMIC DNA]</scope>
    <source>
        <strain evidence="5 6">SD5</strain>
    </source>
</reference>
<evidence type="ECO:0000259" key="4">
    <source>
        <dbReference type="PROSITE" id="PS51379"/>
    </source>
</evidence>
<name>A0ABX9KF95_9FUSO</name>
<evidence type="ECO:0000256" key="3">
    <source>
        <dbReference type="ARBA" id="ARBA00023014"/>
    </source>
</evidence>
<evidence type="ECO:0000313" key="5">
    <source>
        <dbReference type="EMBL" id="REI40471.1"/>
    </source>
</evidence>
<feature type="domain" description="4Fe-4S ferredoxin-type" evidence="4">
    <location>
        <begin position="276"/>
        <end position="307"/>
    </location>
</feature>
<dbReference type="SUPFAM" id="SSF54862">
    <property type="entry name" value="4Fe-4S ferredoxins"/>
    <property type="match status" value="1"/>
</dbReference>
<dbReference type="PROSITE" id="PS51379">
    <property type="entry name" value="4FE4S_FER_2"/>
    <property type="match status" value="1"/>
</dbReference>